<evidence type="ECO:0000313" key="2">
    <source>
        <dbReference type="Proteomes" id="UP000073601"/>
    </source>
</evidence>
<dbReference type="OrthoDB" id="5955806at2"/>
<organism evidence="1 2">
    <name type="scientific">Grimontia marina</name>
    <dbReference type="NCBI Taxonomy" id="646534"/>
    <lineage>
        <taxon>Bacteria</taxon>
        <taxon>Pseudomonadati</taxon>
        <taxon>Pseudomonadota</taxon>
        <taxon>Gammaproteobacteria</taxon>
        <taxon>Vibrionales</taxon>
        <taxon>Vibrionaceae</taxon>
        <taxon>Grimontia</taxon>
    </lineage>
</organism>
<accession>A0A128F3U3</accession>
<name>A0A128F3U3_9GAMM</name>
<protein>
    <recommendedName>
        <fullName evidence="3">SmpA / OmlA family protein</fullName>
    </recommendedName>
</protein>
<dbReference type="Proteomes" id="UP000073601">
    <property type="component" value="Unassembled WGS sequence"/>
</dbReference>
<reference evidence="2" key="1">
    <citation type="submission" date="2016-02" db="EMBL/GenBank/DDBJ databases">
        <authorList>
            <person name="Rodrigo-Torres Lidia"/>
            <person name="Arahal R.David."/>
        </authorList>
    </citation>
    <scope>NUCLEOTIDE SEQUENCE [LARGE SCALE GENOMIC DNA]</scope>
    <source>
        <strain evidence="2">CECT 8713</strain>
    </source>
</reference>
<dbReference type="PROSITE" id="PS51257">
    <property type="entry name" value="PROKAR_LIPOPROTEIN"/>
    <property type="match status" value="1"/>
</dbReference>
<evidence type="ECO:0008006" key="3">
    <source>
        <dbReference type="Google" id="ProtNLM"/>
    </source>
</evidence>
<gene>
    <name evidence="1" type="ORF">GMA8713_01759</name>
</gene>
<proteinExistence type="predicted"/>
<sequence>MKKLVCAIALSVALTGCSTPFDESAKFNAFNAQTNVTTMDSVVSYHGEPDEIIETADTTVYVYEYRETVDIIPYFMSTMAFRSRAFTFDNETKTLLKVTD</sequence>
<dbReference type="AlphaFoldDB" id="A0A128F3U3"/>
<evidence type="ECO:0000313" key="1">
    <source>
        <dbReference type="EMBL" id="CZF81225.1"/>
    </source>
</evidence>
<dbReference type="EMBL" id="FIZY01000012">
    <property type="protein sequence ID" value="CZF81225.1"/>
    <property type="molecule type" value="Genomic_DNA"/>
</dbReference>
<dbReference type="RefSeq" id="WP_062708062.1">
    <property type="nucleotide sequence ID" value="NZ_CAWRCI010000012.1"/>
</dbReference>
<keyword evidence="2" id="KW-1185">Reference proteome</keyword>